<gene>
    <name evidence="1" type="ORF">FaHV1S18_036</name>
</gene>
<organism evidence="1 2">
    <name type="scientific">Falconid herpesvirus 1</name>
    <dbReference type="NCBI Taxonomy" id="1510155"/>
    <lineage>
        <taxon>Viruses</taxon>
        <taxon>Duplodnaviria</taxon>
        <taxon>Heunggongvirae</taxon>
        <taxon>Peploviricota</taxon>
        <taxon>Herviviricetes</taxon>
        <taxon>Herpesvirales</taxon>
        <taxon>Orthoherpesviridae</taxon>
        <taxon>Alphaherpesvirinae</taxon>
        <taxon>Mardivirus</taxon>
        <taxon>Mardivirus columbidalpha1</taxon>
    </lineage>
</organism>
<dbReference type="RefSeq" id="YP_009046520.1">
    <property type="nucleotide sequence ID" value="NC_024450.1"/>
</dbReference>
<evidence type="ECO:0000313" key="1">
    <source>
        <dbReference type="EMBL" id="AID52726.1"/>
    </source>
</evidence>
<protein>
    <submittedName>
        <fullName evidence="1">Uncharacterized protein</fullName>
    </submittedName>
</protein>
<accession>A0A068EP68</accession>
<dbReference type="GeneID" id="19738324"/>
<dbReference type="Proteomes" id="UP000146149">
    <property type="component" value="Segment"/>
</dbReference>
<dbReference type="KEGG" id="vg:19738324"/>
<dbReference type="EMBL" id="KJ668231">
    <property type="protein sequence ID" value="AID52726.1"/>
    <property type="molecule type" value="Genomic_DNA"/>
</dbReference>
<proteinExistence type="predicted"/>
<name>A0A068EP68_9ALPH</name>
<reference evidence="1 2" key="1">
    <citation type="journal article" date="2014" name="Virus Res.">
        <title>Molecular characterization of the complete genome of falconid herpesvirus strain S-18.</title>
        <authorList>
            <person name="Spatz S.J."/>
            <person name="Volkening J.D."/>
            <person name="Ross T.A."/>
        </authorList>
    </citation>
    <scope>NUCLEOTIDE SEQUENCE [LARGE SCALE GENOMIC DNA]</scope>
    <source>
        <strain evidence="1">S-18</strain>
    </source>
</reference>
<sequence>MDVTRSKPRVWETHHGVYQINFYTSSLRRICLCVYIKGGVYKNASVALSEGTLENPAASEAEEEEDGGMRRVGVSIRLVVMPRVSPHFTERDIARKRGRS</sequence>
<evidence type="ECO:0000313" key="2">
    <source>
        <dbReference type="Proteomes" id="UP000146149"/>
    </source>
</evidence>